<dbReference type="EMBL" id="CP011452">
    <property type="protein sequence ID" value="AKH44079.1"/>
    <property type="molecule type" value="Genomic_DNA"/>
</dbReference>
<dbReference type="SUPFAM" id="SSF101738">
    <property type="entry name" value="SspB-like"/>
    <property type="match status" value="1"/>
</dbReference>
<dbReference type="STRING" id="1267766.WYH_03059"/>
<feature type="compositionally biased region" description="Basic and acidic residues" evidence="1">
    <location>
        <begin position="144"/>
        <end position="153"/>
    </location>
</feature>
<dbReference type="KEGG" id="aay:WYH_03059"/>
<dbReference type="Proteomes" id="UP000034392">
    <property type="component" value="Chromosome"/>
</dbReference>
<dbReference type="AlphaFoldDB" id="A0A0F7KWN7"/>
<keyword evidence="3" id="KW-1185">Reference proteome</keyword>
<dbReference type="Pfam" id="PF04386">
    <property type="entry name" value="SspB"/>
    <property type="match status" value="1"/>
</dbReference>
<dbReference type="OrthoDB" id="9800412at2"/>
<feature type="region of interest" description="Disordered" evidence="1">
    <location>
        <begin position="129"/>
        <end position="172"/>
    </location>
</feature>
<reference evidence="2" key="1">
    <citation type="submission" date="2015-05" db="EMBL/GenBank/DDBJ databases">
        <title>The complete genome of Altererythrobacter atlanticus strain 26DY36.</title>
        <authorList>
            <person name="Wu Y.-H."/>
            <person name="Cheng H."/>
            <person name="Wu X.-W."/>
        </authorList>
    </citation>
    <scope>NUCLEOTIDE SEQUENCE [LARGE SCALE GENOMIC DNA]</scope>
    <source>
        <strain evidence="2">26DY36</strain>
    </source>
</reference>
<accession>A0A0F7KWN7</accession>
<dbReference type="InterPro" id="IPR007481">
    <property type="entry name" value="SspB"/>
</dbReference>
<protein>
    <submittedName>
        <fullName evidence="2">Stringent starvation protein B</fullName>
    </submittedName>
</protein>
<proteinExistence type="predicted"/>
<evidence type="ECO:0000313" key="2">
    <source>
        <dbReference type="EMBL" id="AKH44079.1"/>
    </source>
</evidence>
<dbReference type="Gene3D" id="2.30.30.220">
    <property type="entry name" value="SspB-like"/>
    <property type="match status" value="1"/>
</dbReference>
<name>A0A0F7KWN7_9SPHN</name>
<organism evidence="2 3">
    <name type="scientific">Croceibacterium atlanticum</name>
    <dbReference type="NCBI Taxonomy" id="1267766"/>
    <lineage>
        <taxon>Bacteria</taxon>
        <taxon>Pseudomonadati</taxon>
        <taxon>Pseudomonadota</taxon>
        <taxon>Alphaproteobacteria</taxon>
        <taxon>Sphingomonadales</taxon>
        <taxon>Erythrobacteraceae</taxon>
        <taxon>Croceibacterium</taxon>
    </lineage>
</organism>
<sequence length="172" mass="18609">MSDETPDSLIPYDEIVQEALRAVVGRVLGSVERSGGTLPGNHHFYVTFKTGAPGVNIPSHLRERFPDEMTIVLQNKFWDLAVEEEGFSVGLTFNQIPAKLEIPFSAITAFVDPAVDFGLQFQAAVADAEPTMHDDAENDAPGESGKEQGREEGVGSSEDGSNVVTVDFGRKK</sequence>
<dbReference type="PATRIC" id="fig|1267766.3.peg.3099"/>
<gene>
    <name evidence="2" type="ORF">WYH_03059</name>
</gene>
<dbReference type="RefSeq" id="WP_046905250.1">
    <property type="nucleotide sequence ID" value="NZ_CP011452.2"/>
</dbReference>
<dbReference type="InterPro" id="IPR036760">
    <property type="entry name" value="SspB-like_sf"/>
</dbReference>
<evidence type="ECO:0000313" key="3">
    <source>
        <dbReference type="Proteomes" id="UP000034392"/>
    </source>
</evidence>
<evidence type="ECO:0000256" key="1">
    <source>
        <dbReference type="SAM" id="MobiDB-lite"/>
    </source>
</evidence>